<name>A0A8H3N4D8_9EURO</name>
<sequence length="92" mass="10524">MSAVSEKGEELHHQQYFFRQRLSKNLDRLTSLLPYPSDERSLPCILTTNRETPEIAKSTRRRNRQAGPLEIVAVQSQRAGKAMHVAQLHGLE</sequence>
<dbReference type="Proteomes" id="UP000465221">
    <property type="component" value="Unassembled WGS sequence"/>
</dbReference>
<protein>
    <submittedName>
        <fullName evidence="1">Uncharacterized protein</fullName>
    </submittedName>
</protein>
<reference evidence="1 2" key="1">
    <citation type="submission" date="2020-01" db="EMBL/GenBank/DDBJ databases">
        <title>Draft genome sequence of Aspergillus udagawae IFM 46972.</title>
        <authorList>
            <person name="Takahashi H."/>
            <person name="Yaguchi T."/>
        </authorList>
    </citation>
    <scope>NUCLEOTIDE SEQUENCE [LARGE SCALE GENOMIC DNA]</scope>
    <source>
        <strain evidence="1 2">IFM 46972</strain>
    </source>
</reference>
<proteinExistence type="predicted"/>
<dbReference type="EMBL" id="BLKC01000005">
    <property type="protein sequence ID" value="GFF24443.1"/>
    <property type="molecule type" value="Genomic_DNA"/>
</dbReference>
<organism evidence="1 2">
    <name type="scientific">Aspergillus udagawae</name>
    <dbReference type="NCBI Taxonomy" id="91492"/>
    <lineage>
        <taxon>Eukaryota</taxon>
        <taxon>Fungi</taxon>
        <taxon>Dikarya</taxon>
        <taxon>Ascomycota</taxon>
        <taxon>Pezizomycotina</taxon>
        <taxon>Eurotiomycetes</taxon>
        <taxon>Eurotiomycetidae</taxon>
        <taxon>Eurotiales</taxon>
        <taxon>Aspergillaceae</taxon>
        <taxon>Aspergillus</taxon>
        <taxon>Aspergillus subgen. Fumigati</taxon>
    </lineage>
</organism>
<accession>A0A8H3N4D8</accession>
<gene>
    <name evidence="1" type="ORF">IFM46972_01041</name>
</gene>
<dbReference type="AlphaFoldDB" id="A0A8H3N4D8"/>
<evidence type="ECO:0000313" key="2">
    <source>
        <dbReference type="Proteomes" id="UP000465221"/>
    </source>
</evidence>
<evidence type="ECO:0000313" key="1">
    <source>
        <dbReference type="EMBL" id="GFF24443.1"/>
    </source>
</evidence>
<comment type="caution">
    <text evidence="1">The sequence shown here is derived from an EMBL/GenBank/DDBJ whole genome shotgun (WGS) entry which is preliminary data.</text>
</comment>